<comment type="cofactor">
    <cofactor evidence="1 6">
        <name>Zn(2+)</name>
        <dbReference type="ChEBI" id="CHEBI:29105"/>
    </cofactor>
</comment>
<keyword evidence="7" id="KW-0812">Transmembrane</keyword>
<dbReference type="FunFam" id="3.40.50.720:FF:000003">
    <property type="entry name" value="S-(hydroxymethyl)glutathione dehydrogenase"/>
    <property type="match status" value="1"/>
</dbReference>
<keyword evidence="2 6" id="KW-0479">Metal-binding</keyword>
<reference evidence="9" key="1">
    <citation type="journal article" name="DNA Res.">
        <title>The physiological potential of anammox bacteria as revealed by their core genome structure.</title>
        <authorList>
            <person name="Okubo T."/>
            <person name="Toyoda A."/>
            <person name="Fukuhara K."/>
            <person name="Uchiyama I."/>
            <person name="Harigaya Y."/>
            <person name="Kuroiwa M."/>
            <person name="Suzuki T."/>
            <person name="Murakami Y."/>
            <person name="Suwa Y."/>
            <person name="Takami H."/>
        </authorList>
    </citation>
    <scope>NUCLEOTIDE SEQUENCE</scope>
    <source>
        <strain evidence="9">317325-3</strain>
    </source>
</reference>
<evidence type="ECO:0000256" key="6">
    <source>
        <dbReference type="RuleBase" id="RU361277"/>
    </source>
</evidence>
<dbReference type="PANTHER" id="PTHR43880:SF12">
    <property type="entry name" value="ALCOHOL DEHYDROGENASE CLASS-3"/>
    <property type="match status" value="1"/>
</dbReference>
<dbReference type="SMART" id="SM00829">
    <property type="entry name" value="PKS_ER"/>
    <property type="match status" value="1"/>
</dbReference>
<dbReference type="EMBL" id="AP021857">
    <property type="protein sequence ID" value="BBO19829.1"/>
    <property type="molecule type" value="Genomic_DNA"/>
</dbReference>
<dbReference type="GO" id="GO:0046294">
    <property type="term" value="P:formaldehyde catabolic process"/>
    <property type="evidence" value="ECO:0007669"/>
    <property type="project" value="TreeGrafter"/>
</dbReference>
<proteinExistence type="inferred from homology"/>
<feature type="transmembrane region" description="Helical" evidence="7">
    <location>
        <begin position="163"/>
        <end position="189"/>
    </location>
</feature>
<evidence type="ECO:0000256" key="4">
    <source>
        <dbReference type="ARBA" id="ARBA00023002"/>
    </source>
</evidence>
<keyword evidence="7" id="KW-0472">Membrane</keyword>
<feature type="transmembrane region" description="Helical" evidence="7">
    <location>
        <begin position="137"/>
        <end position="157"/>
    </location>
</feature>
<keyword evidence="4" id="KW-0560">Oxidoreductase</keyword>
<feature type="domain" description="Enoyl reductase (ER)" evidence="8">
    <location>
        <begin position="11"/>
        <end position="338"/>
    </location>
</feature>
<dbReference type="Pfam" id="PF08240">
    <property type="entry name" value="ADH_N"/>
    <property type="match status" value="1"/>
</dbReference>
<evidence type="ECO:0000256" key="3">
    <source>
        <dbReference type="ARBA" id="ARBA00022833"/>
    </source>
</evidence>
<keyword evidence="3 6" id="KW-0862">Zinc</keyword>
<sequence length="340" mass="35526">MIVAIKTAVAGRLRHSDLSVVSGDRAWPMPIVPGHEAAGVVEEVGPGVQSIRPGDHVALIFLTQCGECEHCIEGRPSLCARGTQANREGRLLTGGPRLRLDGQVVHHHMGLSAFAEHALVSEKSLVKIPEDLPFVEASLFGCAVMCGAGTALYSAGIRPGQTVAVFGLGGVGLAAVLGAVTAGAGRIIAVDPSETKRVLARSIGATDCVDASGAGAVEAVRELSRGGVDHAIDTSSSLGGFGNAFEATRRGGSTVSTSLTHPSQMFSFPLARLVAEARTVKGSYIGTCVPGRDIPAFIQLYRQGRMPVDKLVTRTLQLEQINEAFDALSEAREVRQVITF</sequence>
<keyword evidence="7" id="KW-1133">Transmembrane helix</keyword>
<comment type="similarity">
    <text evidence="6">Belongs to the zinc-containing alcohol dehydrogenase family.</text>
</comment>
<dbReference type="InterPro" id="IPR036291">
    <property type="entry name" value="NAD(P)-bd_dom_sf"/>
</dbReference>
<evidence type="ECO:0000256" key="7">
    <source>
        <dbReference type="SAM" id="Phobius"/>
    </source>
</evidence>
<dbReference type="KEGG" id="ddz:DSYM_05280"/>
<dbReference type="InterPro" id="IPR013154">
    <property type="entry name" value="ADH-like_N"/>
</dbReference>
<dbReference type="GO" id="GO:0051903">
    <property type="term" value="F:S-(hydroxymethyl)glutathione dehydrogenase [NAD(P)+] activity"/>
    <property type="evidence" value="ECO:0007669"/>
    <property type="project" value="TreeGrafter"/>
</dbReference>
<dbReference type="PROSITE" id="PS00059">
    <property type="entry name" value="ADH_ZINC"/>
    <property type="match status" value="1"/>
</dbReference>
<dbReference type="SUPFAM" id="SSF51735">
    <property type="entry name" value="NAD(P)-binding Rossmann-fold domains"/>
    <property type="match status" value="1"/>
</dbReference>
<dbReference type="Pfam" id="PF00107">
    <property type="entry name" value="ADH_zinc_N"/>
    <property type="match status" value="1"/>
</dbReference>
<evidence type="ECO:0000313" key="9">
    <source>
        <dbReference type="EMBL" id="BBO19829.1"/>
    </source>
</evidence>
<name>A0A809QWP4_9PROT</name>
<evidence type="ECO:0000256" key="5">
    <source>
        <dbReference type="ARBA" id="ARBA00023027"/>
    </source>
</evidence>
<dbReference type="SUPFAM" id="SSF50129">
    <property type="entry name" value="GroES-like"/>
    <property type="match status" value="2"/>
</dbReference>
<accession>A0A809QWP4</accession>
<dbReference type="InterPro" id="IPR020843">
    <property type="entry name" value="ER"/>
</dbReference>
<dbReference type="GO" id="GO:0005829">
    <property type="term" value="C:cytosol"/>
    <property type="evidence" value="ECO:0007669"/>
    <property type="project" value="TreeGrafter"/>
</dbReference>
<gene>
    <name evidence="9" type="ORF">DSYM_05280</name>
</gene>
<keyword evidence="5" id="KW-0520">NAD</keyword>
<evidence type="ECO:0000256" key="1">
    <source>
        <dbReference type="ARBA" id="ARBA00001947"/>
    </source>
</evidence>
<dbReference type="Gene3D" id="3.40.50.720">
    <property type="entry name" value="NAD(P)-binding Rossmann-like Domain"/>
    <property type="match status" value="1"/>
</dbReference>
<dbReference type="Gene3D" id="3.90.180.10">
    <property type="entry name" value="Medium-chain alcohol dehydrogenases, catalytic domain"/>
    <property type="match status" value="1"/>
</dbReference>
<dbReference type="GO" id="GO:0008270">
    <property type="term" value="F:zinc ion binding"/>
    <property type="evidence" value="ECO:0007669"/>
    <property type="project" value="InterPro"/>
</dbReference>
<dbReference type="PANTHER" id="PTHR43880">
    <property type="entry name" value="ALCOHOL DEHYDROGENASE"/>
    <property type="match status" value="1"/>
</dbReference>
<evidence type="ECO:0000313" key="10">
    <source>
        <dbReference type="Proteomes" id="UP000662914"/>
    </source>
</evidence>
<dbReference type="Proteomes" id="UP000662914">
    <property type="component" value="Chromosome"/>
</dbReference>
<dbReference type="AlphaFoldDB" id="A0A809QWP4"/>
<evidence type="ECO:0000256" key="2">
    <source>
        <dbReference type="ARBA" id="ARBA00022723"/>
    </source>
</evidence>
<dbReference type="InterPro" id="IPR011032">
    <property type="entry name" value="GroES-like_sf"/>
</dbReference>
<dbReference type="InterPro" id="IPR002328">
    <property type="entry name" value="ADH_Zn_CS"/>
</dbReference>
<protein>
    <submittedName>
        <fullName evidence="9">Alcohol dehydrogenase</fullName>
    </submittedName>
</protein>
<organism evidence="9 10">
    <name type="scientific">Candidatus Desulfobacillus denitrificans</name>
    <dbReference type="NCBI Taxonomy" id="2608985"/>
    <lineage>
        <taxon>Bacteria</taxon>
        <taxon>Pseudomonadati</taxon>
        <taxon>Pseudomonadota</taxon>
        <taxon>Betaproteobacteria</taxon>
        <taxon>Candidatus Desulfobacillus</taxon>
    </lineage>
</organism>
<evidence type="ECO:0000259" key="8">
    <source>
        <dbReference type="SMART" id="SM00829"/>
    </source>
</evidence>
<dbReference type="InterPro" id="IPR013149">
    <property type="entry name" value="ADH-like_C"/>
</dbReference>